<comment type="similarity">
    <text evidence="1">Belongs to the proline racemase family.</text>
</comment>
<dbReference type="EC" id="5.1.1.8" evidence="4"/>
<evidence type="ECO:0000313" key="6">
    <source>
        <dbReference type="Proteomes" id="UP001155380"/>
    </source>
</evidence>
<evidence type="ECO:0000256" key="1">
    <source>
        <dbReference type="ARBA" id="ARBA00007529"/>
    </source>
</evidence>
<dbReference type="InterPro" id="IPR008794">
    <property type="entry name" value="Pro_racemase_fam"/>
</dbReference>
<dbReference type="PIRSF" id="PIRSF029792">
    <property type="entry name" value="Pro_racemase"/>
    <property type="match status" value="1"/>
</dbReference>
<dbReference type="PANTHER" id="PTHR33442">
    <property type="entry name" value="TRANS-3-HYDROXY-L-PROLINE DEHYDRATASE"/>
    <property type="match status" value="1"/>
</dbReference>
<dbReference type="RefSeq" id="WP_250911889.1">
    <property type="nucleotide sequence ID" value="NZ_JAMXLX010000006.1"/>
</dbReference>
<reference evidence="5" key="1">
    <citation type="submission" date="2022-06" db="EMBL/GenBank/DDBJ databases">
        <authorList>
            <person name="Sun Q."/>
        </authorList>
    </citation>
    <scope>NUCLEOTIDE SEQUENCE</scope>
    <source>
        <strain evidence="5">S101</strain>
    </source>
</reference>
<dbReference type="SUPFAM" id="SSF54506">
    <property type="entry name" value="Diaminopimelate epimerase-like"/>
    <property type="match status" value="1"/>
</dbReference>
<gene>
    <name evidence="5" type="ORF">NBH21_17655</name>
</gene>
<organism evidence="5 6">
    <name type="scientific">Ciceribacter sichuanensis</name>
    <dbReference type="NCBI Taxonomy" id="2949647"/>
    <lineage>
        <taxon>Bacteria</taxon>
        <taxon>Pseudomonadati</taxon>
        <taxon>Pseudomonadota</taxon>
        <taxon>Alphaproteobacteria</taxon>
        <taxon>Hyphomicrobiales</taxon>
        <taxon>Rhizobiaceae</taxon>
        <taxon>Ciceribacter</taxon>
    </lineage>
</organism>
<proteinExistence type="inferred from homology"/>
<dbReference type="EMBL" id="JAMXLX010000006">
    <property type="protein sequence ID" value="MCO5958605.1"/>
    <property type="molecule type" value="Genomic_DNA"/>
</dbReference>
<keyword evidence="2" id="KW-0413">Isomerase</keyword>
<dbReference type="Pfam" id="PF05544">
    <property type="entry name" value="Pro_racemase"/>
    <property type="match status" value="1"/>
</dbReference>
<comment type="caution">
    <text evidence="5">The sequence shown here is derived from an EMBL/GenBank/DDBJ whole genome shotgun (WGS) entry which is preliminary data.</text>
</comment>
<accession>A0AAJ1BZQ2</accession>
<name>A0AAJ1BZQ2_9HYPH</name>
<evidence type="ECO:0000313" key="5">
    <source>
        <dbReference type="EMBL" id="MCO5958605.1"/>
    </source>
</evidence>
<evidence type="ECO:0000256" key="2">
    <source>
        <dbReference type="ARBA" id="ARBA00023235"/>
    </source>
</evidence>
<evidence type="ECO:0000256" key="4">
    <source>
        <dbReference type="ARBA" id="ARBA00039135"/>
    </source>
</evidence>
<evidence type="ECO:0000256" key="3">
    <source>
        <dbReference type="ARBA" id="ARBA00035826"/>
    </source>
</evidence>
<dbReference type="SFLD" id="SFLDS00028">
    <property type="entry name" value="Proline_Racemase"/>
    <property type="match status" value="1"/>
</dbReference>
<dbReference type="Proteomes" id="UP001155380">
    <property type="component" value="Unassembled WGS sequence"/>
</dbReference>
<protein>
    <recommendedName>
        <fullName evidence="4">4-hydroxyproline epimerase</fullName>
        <ecNumber evidence="4">5.1.1.8</ecNumber>
    </recommendedName>
</protein>
<comment type="catalytic activity">
    <reaction evidence="3">
        <text>trans-4-hydroxy-L-proline = cis-4-hydroxy-D-proline</text>
        <dbReference type="Rhea" id="RHEA:21152"/>
        <dbReference type="ChEBI" id="CHEBI:57690"/>
        <dbReference type="ChEBI" id="CHEBI:58375"/>
        <dbReference type="EC" id="5.1.1.8"/>
    </reaction>
</comment>
<dbReference type="AlphaFoldDB" id="A0AAJ1BZQ2"/>
<dbReference type="Gene3D" id="3.10.310.10">
    <property type="entry name" value="Diaminopimelate Epimerase, Chain A, domain 1"/>
    <property type="match status" value="2"/>
</dbReference>
<sequence length="330" mass="35576">MLTISSSFNVIDSHTAGHPTRVILSGVPKLVGKTVLEQREDFRNRFDHLRPALLHEPRGHAAMVGLVQVPSSVADYGVFFISSYVYLDMCGHGSIGFAKTLAFTGALTPESGDHFTIETPAGVVTVGVSWAADGSLDKVRITNVPSYIGLEDFAFDVDGVGEVRTDIVYGGMWYALVDARPLGIPLVPENASRLMQLGSHIKSTLKEKIADIAIFQGSPAPSVLFFDADAPDSATHFLVLESNKFDRSPCGTGTSARMTHLLARGVLTPDQTYHARNIFGIPFEARLAGRTEVDGRAAAMVEIEGSAFITSTQTIFFEKGDPLSKGFLSR</sequence>
<dbReference type="PANTHER" id="PTHR33442:SF1">
    <property type="entry name" value="TRANS-3-HYDROXY-L-PROLINE DEHYDRATASE"/>
    <property type="match status" value="1"/>
</dbReference>
<dbReference type="GO" id="GO:0047580">
    <property type="term" value="F:4-hydroxyproline epimerase activity"/>
    <property type="evidence" value="ECO:0007669"/>
    <property type="project" value="UniProtKB-EC"/>
</dbReference>